<sequence>MAAKTSNTDITGADSNMMNGISELNINPSTTWEDDPETYAMKIHAKYAEERAKRVRPEGVAQFVKLHESEKYRHFVDDPWLPADGSVAGLQLKEGTASHFKFVIKGAGFGGLLYAARFIEAGYKPEDLMFIDYAGGFGGTWYWNRYPGLMCDVESYGYAPLLEETNYMPKHRYSYGQELREHAERIARKYGLSERCIFRATVDEIVWNEEKNIWELSVMQLQGESGRKVTGKVTGDFVFTLAGLLNFPKLAQLPGLDDFKGHQFHTSRFDYGYTGGSEDTPELVNLKDKRVAIVGTGATAIQLVPQLAKWTKELFVVQRTPSAVDARGQKETDTVWFNKHCANKPGWQKERMVNFAGCLSNEQTSQATDMVDDGWSHAASYSALVGAPVDVQPTPEGIGAHIAKLHALDLPRSERVRARVDQVVDNKDTAQKLKAWYPAWCKRPCFHDDYLPTFNKSNVKLVDTEGKGIEKMTEDGFVVNGEEHKIDLLIWGTGYALIPSPASNPLTTVRGRGGKTMSEKWKNGVATLHGAVTRDFPNLFYPGPLQTGATGSMMFMHETMAEHTVHIISQAEKRHPGRKVQIEPTTEAEEVWAGRVAAVSVNLAGMSGCTPGYLNAEGLLDKISEAPLEEQIKAAKGSTWGRGILDFRAILEDWRLNTDLEGLDVKVVT</sequence>
<organism evidence="1 2">
    <name type="scientific">Neophaeococcomyces mojaviensis</name>
    <dbReference type="NCBI Taxonomy" id="3383035"/>
    <lineage>
        <taxon>Eukaryota</taxon>
        <taxon>Fungi</taxon>
        <taxon>Dikarya</taxon>
        <taxon>Ascomycota</taxon>
        <taxon>Pezizomycotina</taxon>
        <taxon>Eurotiomycetes</taxon>
        <taxon>Chaetothyriomycetidae</taxon>
        <taxon>Chaetothyriales</taxon>
        <taxon>Chaetothyriales incertae sedis</taxon>
        <taxon>Neophaeococcomyces</taxon>
    </lineage>
</organism>
<accession>A0ACC3AIN5</accession>
<evidence type="ECO:0000313" key="2">
    <source>
        <dbReference type="Proteomes" id="UP001172386"/>
    </source>
</evidence>
<protein>
    <submittedName>
        <fullName evidence="1">Uncharacterized protein</fullName>
    </submittedName>
</protein>
<name>A0ACC3AIN5_9EURO</name>
<reference evidence="1" key="1">
    <citation type="submission" date="2022-10" db="EMBL/GenBank/DDBJ databases">
        <title>Culturing micro-colonial fungi from biological soil crusts in the Mojave desert and describing Neophaeococcomyces mojavensis, and introducing the new genera and species Taxawa tesnikishii.</title>
        <authorList>
            <person name="Kurbessoian T."/>
            <person name="Stajich J.E."/>
        </authorList>
    </citation>
    <scope>NUCLEOTIDE SEQUENCE</scope>
    <source>
        <strain evidence="1">JES_112</strain>
    </source>
</reference>
<evidence type="ECO:0000313" key="1">
    <source>
        <dbReference type="EMBL" id="KAJ9663476.1"/>
    </source>
</evidence>
<comment type="caution">
    <text evidence="1">The sequence shown here is derived from an EMBL/GenBank/DDBJ whole genome shotgun (WGS) entry which is preliminary data.</text>
</comment>
<dbReference type="Proteomes" id="UP001172386">
    <property type="component" value="Unassembled WGS sequence"/>
</dbReference>
<proteinExistence type="predicted"/>
<keyword evidence="2" id="KW-1185">Reference proteome</keyword>
<gene>
    <name evidence="1" type="ORF">H2198_000741</name>
</gene>
<dbReference type="EMBL" id="JAPDRQ010000008">
    <property type="protein sequence ID" value="KAJ9663476.1"/>
    <property type="molecule type" value="Genomic_DNA"/>
</dbReference>